<protein>
    <submittedName>
        <fullName evidence="2">Uncharacterized protein</fullName>
    </submittedName>
</protein>
<evidence type="ECO:0000313" key="3">
    <source>
        <dbReference type="Proteomes" id="UP000011518"/>
    </source>
</evidence>
<evidence type="ECO:0000313" key="2">
    <source>
        <dbReference type="EMBL" id="ELW73030.1"/>
    </source>
</evidence>
<dbReference type="AlphaFoldDB" id="L9LDC0"/>
<reference evidence="3" key="2">
    <citation type="journal article" date="2013" name="Nat. Commun.">
        <title>Genome of the Chinese tree shrew.</title>
        <authorList>
            <person name="Fan Y."/>
            <person name="Huang Z.Y."/>
            <person name="Cao C.C."/>
            <person name="Chen C.S."/>
            <person name="Chen Y.X."/>
            <person name="Fan D.D."/>
            <person name="He J."/>
            <person name="Hou H.L."/>
            <person name="Hu L."/>
            <person name="Hu X.T."/>
            <person name="Jiang X.T."/>
            <person name="Lai R."/>
            <person name="Lang Y.S."/>
            <person name="Liang B."/>
            <person name="Liao S.G."/>
            <person name="Mu D."/>
            <person name="Ma Y.Y."/>
            <person name="Niu Y.Y."/>
            <person name="Sun X.Q."/>
            <person name="Xia J.Q."/>
            <person name="Xiao J."/>
            <person name="Xiong Z.Q."/>
            <person name="Xu L."/>
            <person name="Yang L."/>
            <person name="Zhang Y."/>
            <person name="Zhao W."/>
            <person name="Zhao X.D."/>
            <person name="Zheng Y.T."/>
            <person name="Zhou J.M."/>
            <person name="Zhu Y.B."/>
            <person name="Zhang G.J."/>
            <person name="Wang J."/>
            <person name="Yao Y.G."/>
        </authorList>
    </citation>
    <scope>NUCLEOTIDE SEQUENCE [LARGE SCALE GENOMIC DNA]</scope>
</reference>
<feature type="region of interest" description="Disordered" evidence="1">
    <location>
        <begin position="124"/>
        <end position="151"/>
    </location>
</feature>
<evidence type="ECO:0000256" key="1">
    <source>
        <dbReference type="SAM" id="MobiDB-lite"/>
    </source>
</evidence>
<name>L9LDC0_TUPCH</name>
<gene>
    <name evidence="2" type="ORF">TREES_T100004893</name>
</gene>
<dbReference type="EMBL" id="KB320374">
    <property type="protein sequence ID" value="ELW73030.1"/>
    <property type="molecule type" value="Genomic_DNA"/>
</dbReference>
<dbReference type="Proteomes" id="UP000011518">
    <property type="component" value="Unassembled WGS sequence"/>
</dbReference>
<reference evidence="3" key="1">
    <citation type="submission" date="2012-07" db="EMBL/GenBank/DDBJ databases">
        <title>Genome of the Chinese tree shrew, a rising model animal genetically related to primates.</title>
        <authorList>
            <person name="Zhang G."/>
            <person name="Fan Y."/>
            <person name="Yao Y."/>
            <person name="Huang Z."/>
        </authorList>
    </citation>
    <scope>NUCLEOTIDE SEQUENCE [LARGE SCALE GENOMIC DNA]</scope>
</reference>
<accession>L9LDC0</accession>
<organism evidence="2 3">
    <name type="scientific">Tupaia chinensis</name>
    <name type="common">Chinese tree shrew</name>
    <name type="synonym">Tupaia belangeri chinensis</name>
    <dbReference type="NCBI Taxonomy" id="246437"/>
    <lineage>
        <taxon>Eukaryota</taxon>
        <taxon>Metazoa</taxon>
        <taxon>Chordata</taxon>
        <taxon>Craniata</taxon>
        <taxon>Vertebrata</taxon>
        <taxon>Euteleostomi</taxon>
        <taxon>Mammalia</taxon>
        <taxon>Eutheria</taxon>
        <taxon>Euarchontoglires</taxon>
        <taxon>Scandentia</taxon>
        <taxon>Tupaiidae</taxon>
        <taxon>Tupaia</taxon>
    </lineage>
</organism>
<sequence length="295" mass="32668">MLVKVKVQLTGATQPPEELVCVEAARKGIPRVDHGGLLLLSLCLAASSQPTPPSPPYQHRSQILVCALSPEVEECIDEGSGGVREFLNQLITEADDMHLTGVYLETLWEVDRKHPTRMTAGMAAAARNEEAQHQTRTKRGRKSRMAEQDKQPSGFTCLVPDALNLGEKVAFRGEIKAVEGIKQAAHEALIAQDSMRSERSVTTAALPLHGTCNLKLEMLRFLFYCLTFGNYLVNGESNIVKDRRGHSSKGYYRNNSLSLIPPEHNLKGSERRVVCEPLKPLVWPRHRCGNAGNIR</sequence>
<dbReference type="InParanoid" id="L9LDC0"/>
<keyword evidence="3" id="KW-1185">Reference proteome</keyword>
<proteinExistence type="predicted"/>